<dbReference type="RefSeq" id="WP_311533983.1">
    <property type="nucleotide sequence ID" value="NZ_JAVRHQ010000004.1"/>
</dbReference>
<organism evidence="1 2">
    <name type="scientific">Autumnicola tepida</name>
    <dbReference type="NCBI Taxonomy" id="3075595"/>
    <lineage>
        <taxon>Bacteria</taxon>
        <taxon>Pseudomonadati</taxon>
        <taxon>Bacteroidota</taxon>
        <taxon>Flavobacteriia</taxon>
        <taxon>Flavobacteriales</taxon>
        <taxon>Flavobacteriaceae</taxon>
        <taxon>Autumnicola</taxon>
    </lineage>
</organism>
<dbReference type="InterPro" id="IPR029044">
    <property type="entry name" value="Nucleotide-diphossugar_trans"/>
</dbReference>
<accession>A0ABU3C7J6</accession>
<gene>
    <name evidence="1" type="ORF">RM553_05645</name>
</gene>
<reference evidence="1 2" key="1">
    <citation type="submission" date="2023-09" db="EMBL/GenBank/DDBJ databases">
        <authorList>
            <person name="Rey-Velasco X."/>
        </authorList>
    </citation>
    <scope>NUCLEOTIDE SEQUENCE [LARGE SCALE GENOMIC DNA]</scope>
    <source>
        <strain evidence="1 2">F363</strain>
    </source>
</reference>
<proteinExistence type="predicted"/>
<keyword evidence="2" id="KW-1185">Reference proteome</keyword>
<evidence type="ECO:0000313" key="2">
    <source>
        <dbReference type="Proteomes" id="UP001262889"/>
    </source>
</evidence>
<dbReference type="GO" id="GO:0016757">
    <property type="term" value="F:glycosyltransferase activity"/>
    <property type="evidence" value="ECO:0007669"/>
    <property type="project" value="UniProtKB-KW"/>
</dbReference>
<comment type="caution">
    <text evidence="1">The sequence shown here is derived from an EMBL/GenBank/DDBJ whole genome shotgun (WGS) entry which is preliminary data.</text>
</comment>
<dbReference type="Proteomes" id="UP001262889">
    <property type="component" value="Unassembled WGS sequence"/>
</dbReference>
<dbReference type="SUPFAM" id="SSF53448">
    <property type="entry name" value="Nucleotide-diphospho-sugar transferases"/>
    <property type="match status" value="1"/>
</dbReference>
<dbReference type="Gene3D" id="3.90.550.10">
    <property type="entry name" value="Spore Coat Polysaccharide Biosynthesis Protein SpsA, Chain A"/>
    <property type="match status" value="1"/>
</dbReference>
<sequence>MMDFAPICLFTFNRLEETKTTVESLSNNLLSSESELFVFSDGPRNDIEKLKVQEVRDYLREINGFKKIEIYESEINKGLAKSIIEGVSKIIEVHGKVIVVEDDLILSKNFLSFMNQSLNEYANTEDIFSVSGFSFKIKPPKDYSLDAYVWGRAHSWGWATWNNRWGTIDWEIRDFEKFKIDKKLQREFNKYGSDLSNMLLASMEGRVDSWFIRFTYNQFKKGKYTVFPVQSKVVNNGFMQNATHTNTYNRIKVLFDESEEVAFNFPKDISIDSTIGRSVYRYKSLGYRITGKFLTILMKVGLIKQRKTTI</sequence>
<keyword evidence="1" id="KW-0328">Glycosyltransferase</keyword>
<dbReference type="EMBL" id="JAVRHQ010000004">
    <property type="protein sequence ID" value="MDT0642311.1"/>
    <property type="molecule type" value="Genomic_DNA"/>
</dbReference>
<evidence type="ECO:0000313" key="1">
    <source>
        <dbReference type="EMBL" id="MDT0642311.1"/>
    </source>
</evidence>
<keyword evidence="1" id="KW-0808">Transferase</keyword>
<dbReference type="EC" id="2.4.-.-" evidence="1"/>
<protein>
    <submittedName>
        <fullName evidence="1">Glycosyltransferase</fullName>
        <ecNumber evidence="1">2.4.-.-</ecNumber>
    </submittedName>
</protein>
<name>A0ABU3C7J6_9FLAO</name>